<keyword evidence="2" id="KW-1185">Reference proteome</keyword>
<dbReference type="Proteomes" id="UP001652564">
    <property type="component" value="Unassembled WGS sequence"/>
</dbReference>
<reference evidence="1 2" key="1">
    <citation type="submission" date="2022-10" db="EMBL/GenBank/DDBJ databases">
        <title>Defluviimonas sp. nov., isolated from ocean surface sediments.</title>
        <authorList>
            <person name="He W."/>
            <person name="Wang L."/>
            <person name="Zhang D.-F."/>
        </authorList>
    </citation>
    <scope>NUCLEOTIDE SEQUENCE [LARGE SCALE GENOMIC DNA]</scope>
    <source>
        <strain evidence="1 2">WL0050</strain>
    </source>
</reference>
<proteinExistence type="predicted"/>
<comment type="caution">
    <text evidence="1">The sequence shown here is derived from an EMBL/GenBank/DDBJ whole genome shotgun (WGS) entry which is preliminary data.</text>
</comment>
<organism evidence="1 2">
    <name type="scientific">Albidovulum litorale</name>
    <dbReference type="NCBI Taxonomy" id="2984134"/>
    <lineage>
        <taxon>Bacteria</taxon>
        <taxon>Pseudomonadati</taxon>
        <taxon>Pseudomonadota</taxon>
        <taxon>Alphaproteobacteria</taxon>
        <taxon>Rhodobacterales</taxon>
        <taxon>Paracoccaceae</taxon>
        <taxon>Albidovulum</taxon>
    </lineage>
</organism>
<protein>
    <submittedName>
        <fullName evidence="1">Uncharacterized protein</fullName>
    </submittedName>
</protein>
<accession>A0ABT2ZNT8</accession>
<dbReference type="RefSeq" id="WP_263739598.1">
    <property type="nucleotide sequence ID" value="NZ_JAOWKZ010000002.1"/>
</dbReference>
<evidence type="ECO:0000313" key="1">
    <source>
        <dbReference type="EMBL" id="MCV2872416.1"/>
    </source>
</evidence>
<dbReference type="EMBL" id="JAOWKZ010000002">
    <property type="protein sequence ID" value="MCV2872416.1"/>
    <property type="molecule type" value="Genomic_DNA"/>
</dbReference>
<evidence type="ECO:0000313" key="2">
    <source>
        <dbReference type="Proteomes" id="UP001652564"/>
    </source>
</evidence>
<sequence>MKRTLVPVWSADEIAAGEGFADRWKTFAASATGDGDAAPIGAGQAKVAEVLARHEARLMTYPGVVAVADGICQDGPTAGQPCITVFVAEKIDPETTTPEHRVPDQLDGVPVQVIVAGEIGILPRK</sequence>
<name>A0ABT2ZNT8_9RHOB</name>
<gene>
    <name evidence="1" type="ORF">OEZ71_08920</name>
</gene>